<keyword evidence="3 4" id="KW-0472">Membrane</keyword>
<name>A0A8D5UF20_9BACL</name>
<reference evidence="7" key="1">
    <citation type="journal article" date="2013" name="Int. J. Syst. Evol. Microbiol.">
        <title>Polycladomyces abyssicola gen. nov., sp. nov., a thermophilic filamentous bacterium isolated from hemipelagic sediment.</title>
        <authorList>
            <person name="Tsubouchi T."/>
            <person name="Shimane Y."/>
            <person name="Mori K."/>
            <person name="Usui K."/>
            <person name="Hiraki T."/>
            <person name="Tame A."/>
            <person name="Uematsu K."/>
            <person name="Maruyama T."/>
            <person name="Hatada Y."/>
        </authorList>
    </citation>
    <scope>NUCLEOTIDE SEQUENCE</scope>
    <source>
        <strain evidence="7">JIR-001</strain>
    </source>
</reference>
<evidence type="ECO:0000256" key="4">
    <source>
        <dbReference type="SAM" id="Phobius"/>
    </source>
</evidence>
<dbReference type="InterPro" id="IPR050515">
    <property type="entry name" value="Beta-lactam/transpept"/>
</dbReference>
<sequence length="581" mass="63791">MEKNKNSQLRSLVIGLFFILLFMVIIGRLLWIQTVDASDLRRKAEANWRISKVLEPRRGTIMDRNGNVLVQSMPAYVIAADVSLVKDPHAYAKKLSPLLGIPEDKLVAKLSKKKGQVELRDGNNYKVSPQTRDQIMKLGLDGIYSYPATMRVYMEGPLAAHVLGFVNMDNQATGGVEQRYDSLLRGQPGTWSFQKDANGWKLSGGVEKFQPPRDGKNLILTIDNRLQYEVERILEQAMRRYQAKAATAVVANPDTGEILAMANRPTFDPSRYAKTWKPGINTTNLAVSSQFEPGSTFKIVTLAAAIEEGLFHPDDTFSSGAIRVKDREIHDWNETGWGEISFRQGVYLSSNVAFVMLGQALGADRLETYIDKFGFGRITAQKGRKTGIDLPAEERGYFYGRSLYPSELAATAFGQGISVTPIQQVAAVSAIANGGKWVQPHVVRAIQDPGRHGKMQMIRPRSRKVISDRTAAEVRQLLRGVVMYGTGKEADLPGYDIAGKTGTAQKPSPRGGYIPGEYHVSFIGFAPADHPKVVVYVAIDAPTVSGGATGGTVAAPVAKELFQKAFQVLHILPRTSTKTAP</sequence>
<dbReference type="Gene3D" id="3.90.1310.10">
    <property type="entry name" value="Penicillin-binding protein 2a (Domain 2)"/>
    <property type="match status" value="1"/>
</dbReference>
<dbReference type="SUPFAM" id="SSF56601">
    <property type="entry name" value="beta-lactamase/transpeptidase-like"/>
    <property type="match status" value="1"/>
</dbReference>
<dbReference type="InterPro" id="IPR012338">
    <property type="entry name" value="Beta-lactam/transpept-like"/>
</dbReference>
<dbReference type="Proteomes" id="UP000677436">
    <property type="component" value="Chromosome"/>
</dbReference>
<dbReference type="InterPro" id="IPR036138">
    <property type="entry name" value="PBP_dimer_sf"/>
</dbReference>
<comment type="similarity">
    <text evidence="2">Belongs to the transpeptidase family.</text>
</comment>
<keyword evidence="4" id="KW-0812">Transmembrane</keyword>
<dbReference type="GO" id="GO:0008658">
    <property type="term" value="F:penicillin binding"/>
    <property type="evidence" value="ECO:0007669"/>
    <property type="project" value="InterPro"/>
</dbReference>
<dbReference type="Gene3D" id="3.40.710.10">
    <property type="entry name" value="DD-peptidase/beta-lactamase superfamily"/>
    <property type="match status" value="1"/>
</dbReference>
<gene>
    <name evidence="7" type="primary">spoVD_2</name>
    <name evidence="7" type="ORF">JIR001_20390</name>
</gene>
<keyword evidence="4" id="KW-1133">Transmembrane helix</keyword>
<dbReference type="AlphaFoldDB" id="A0A8D5UF20"/>
<evidence type="ECO:0000313" key="8">
    <source>
        <dbReference type="Proteomes" id="UP000677436"/>
    </source>
</evidence>
<evidence type="ECO:0000256" key="1">
    <source>
        <dbReference type="ARBA" id="ARBA00004370"/>
    </source>
</evidence>
<feature type="domain" description="Penicillin-binding protein dimerisation" evidence="6">
    <location>
        <begin position="55"/>
        <end position="202"/>
    </location>
</feature>
<dbReference type="KEGG" id="pabs:JIR001_20390"/>
<protein>
    <submittedName>
        <fullName evidence="7">Stage V sporulation protein D</fullName>
    </submittedName>
</protein>
<dbReference type="Pfam" id="PF00905">
    <property type="entry name" value="Transpeptidase"/>
    <property type="match status" value="1"/>
</dbReference>
<proteinExistence type="inferred from homology"/>
<organism evidence="7 8">
    <name type="scientific">Polycladomyces abyssicola</name>
    <dbReference type="NCBI Taxonomy" id="1125966"/>
    <lineage>
        <taxon>Bacteria</taxon>
        <taxon>Bacillati</taxon>
        <taxon>Bacillota</taxon>
        <taxon>Bacilli</taxon>
        <taxon>Bacillales</taxon>
        <taxon>Thermoactinomycetaceae</taxon>
        <taxon>Polycladomyces</taxon>
    </lineage>
</organism>
<feature type="transmembrane region" description="Helical" evidence="4">
    <location>
        <begin position="12"/>
        <end position="31"/>
    </location>
</feature>
<dbReference type="Pfam" id="PF03717">
    <property type="entry name" value="PBP_dimer"/>
    <property type="match status" value="1"/>
</dbReference>
<dbReference type="GO" id="GO:0071555">
    <property type="term" value="P:cell wall organization"/>
    <property type="evidence" value="ECO:0007669"/>
    <property type="project" value="TreeGrafter"/>
</dbReference>
<reference evidence="7" key="2">
    <citation type="journal article" date="2021" name="Microbiol. Resour. Announc.">
        <title>Complete Genome Sequence of Polycladomyces abyssicola JIR-001T, Isolated from Hemipelagic Sediment in Deep Seawater.</title>
        <authorList>
            <person name="Tsubouchi T."/>
            <person name="Kaneko Y."/>
        </authorList>
    </citation>
    <scope>NUCLEOTIDE SEQUENCE</scope>
    <source>
        <strain evidence="7">JIR-001</strain>
    </source>
</reference>
<dbReference type="PANTHER" id="PTHR30627">
    <property type="entry name" value="PEPTIDOGLYCAN D,D-TRANSPEPTIDASE"/>
    <property type="match status" value="1"/>
</dbReference>
<dbReference type="InterPro" id="IPR001460">
    <property type="entry name" value="PCN-bd_Tpept"/>
</dbReference>
<dbReference type="SUPFAM" id="SSF56519">
    <property type="entry name" value="Penicillin binding protein dimerisation domain"/>
    <property type="match status" value="1"/>
</dbReference>
<evidence type="ECO:0000313" key="7">
    <source>
        <dbReference type="EMBL" id="BCU82256.1"/>
    </source>
</evidence>
<dbReference type="GO" id="GO:0005886">
    <property type="term" value="C:plasma membrane"/>
    <property type="evidence" value="ECO:0007669"/>
    <property type="project" value="TreeGrafter"/>
</dbReference>
<comment type="subcellular location">
    <subcellularLocation>
        <location evidence="1">Membrane</location>
    </subcellularLocation>
</comment>
<evidence type="ECO:0000259" key="6">
    <source>
        <dbReference type="Pfam" id="PF03717"/>
    </source>
</evidence>
<evidence type="ECO:0000256" key="2">
    <source>
        <dbReference type="ARBA" id="ARBA00007171"/>
    </source>
</evidence>
<dbReference type="InterPro" id="IPR005311">
    <property type="entry name" value="PBP_dimer"/>
</dbReference>
<evidence type="ECO:0000256" key="3">
    <source>
        <dbReference type="ARBA" id="ARBA00023136"/>
    </source>
</evidence>
<accession>A0A8D5UF20</accession>
<keyword evidence="8" id="KW-1185">Reference proteome</keyword>
<dbReference type="Gene3D" id="3.30.450.330">
    <property type="match status" value="1"/>
</dbReference>
<dbReference type="EMBL" id="AP024601">
    <property type="protein sequence ID" value="BCU82256.1"/>
    <property type="molecule type" value="Genomic_DNA"/>
</dbReference>
<evidence type="ECO:0000259" key="5">
    <source>
        <dbReference type="Pfam" id="PF00905"/>
    </source>
</evidence>
<dbReference type="PANTHER" id="PTHR30627:SF1">
    <property type="entry name" value="PEPTIDOGLYCAN D,D-TRANSPEPTIDASE FTSI"/>
    <property type="match status" value="1"/>
</dbReference>
<feature type="domain" description="Penicillin-binding protein transpeptidase" evidence="5">
    <location>
        <begin position="247"/>
        <end position="562"/>
    </location>
</feature>